<dbReference type="InterPro" id="IPR000792">
    <property type="entry name" value="Tscrpt_reg_LuxR_C"/>
</dbReference>
<dbReference type="SMART" id="SM00421">
    <property type="entry name" value="HTH_LUXR"/>
    <property type="match status" value="1"/>
</dbReference>
<organism evidence="8 9">
    <name type="scientific">Actinomadura chibensis</name>
    <dbReference type="NCBI Taxonomy" id="392828"/>
    <lineage>
        <taxon>Bacteria</taxon>
        <taxon>Bacillati</taxon>
        <taxon>Actinomycetota</taxon>
        <taxon>Actinomycetes</taxon>
        <taxon>Streptosporangiales</taxon>
        <taxon>Thermomonosporaceae</taxon>
        <taxon>Actinomadura</taxon>
    </lineage>
</organism>
<keyword evidence="9" id="KW-1185">Reference proteome</keyword>
<evidence type="ECO:0000259" key="7">
    <source>
        <dbReference type="PROSITE" id="PS50110"/>
    </source>
</evidence>
<dbReference type="CDD" id="cd17535">
    <property type="entry name" value="REC_NarL-like"/>
    <property type="match status" value="1"/>
</dbReference>
<dbReference type="STRING" id="1220554.GCA_001552135_00117"/>
<evidence type="ECO:0000256" key="5">
    <source>
        <dbReference type="PROSITE-ProRule" id="PRU00169"/>
    </source>
</evidence>
<dbReference type="PRINTS" id="PR00038">
    <property type="entry name" value="HTHLUXR"/>
</dbReference>
<dbReference type="GO" id="GO:0006355">
    <property type="term" value="P:regulation of DNA-templated transcription"/>
    <property type="evidence" value="ECO:0007669"/>
    <property type="project" value="InterPro"/>
</dbReference>
<evidence type="ECO:0000313" key="8">
    <source>
        <dbReference type="EMBL" id="TYB43319.1"/>
    </source>
</evidence>
<evidence type="ECO:0000259" key="6">
    <source>
        <dbReference type="PROSITE" id="PS50043"/>
    </source>
</evidence>
<keyword evidence="4" id="KW-0804">Transcription</keyword>
<dbReference type="SUPFAM" id="SSF52172">
    <property type="entry name" value="CheY-like"/>
    <property type="match status" value="1"/>
</dbReference>
<dbReference type="CDD" id="cd06170">
    <property type="entry name" value="LuxR_C_like"/>
    <property type="match status" value="1"/>
</dbReference>
<protein>
    <submittedName>
        <fullName evidence="8">Response regulator transcription factor</fullName>
    </submittedName>
</protein>
<dbReference type="RefSeq" id="WP_067883930.1">
    <property type="nucleotide sequence ID" value="NZ_VSFG01000006.1"/>
</dbReference>
<sequence length="227" mass="24381">MGEPRAPDARYRVLVVDDNTFIRAGLTSALEATDDIEVVGEAGDGRTAEEMAWRLTPDVVLLDVRMPRVDGISAAAVLSKISRVIMLTQVDDPDVVLSAVRNGAVGYLVHNTFTVDELAAAIRDTVRHRAHPLSHAASAALIDAARAERPAAPAADPAERRARYGLSAREAEVMELIVRGLANQDIAAKLFLTEKTVKNYINRIYAKLGAPNRATAIVTWIGLPPGG</sequence>
<feature type="modified residue" description="4-aspartylphosphate" evidence="5">
    <location>
        <position position="63"/>
    </location>
</feature>
<keyword evidence="1 5" id="KW-0597">Phosphoprotein</keyword>
<evidence type="ECO:0000256" key="3">
    <source>
        <dbReference type="ARBA" id="ARBA00023125"/>
    </source>
</evidence>
<dbReference type="GO" id="GO:0003677">
    <property type="term" value="F:DNA binding"/>
    <property type="evidence" value="ECO:0007669"/>
    <property type="project" value="UniProtKB-KW"/>
</dbReference>
<reference evidence="8 9" key="1">
    <citation type="submission" date="2019-08" db="EMBL/GenBank/DDBJ databases">
        <title>Actinomadura sp. nov. CYP1-5 isolated from mountain soil.</title>
        <authorList>
            <person name="Songsumanus A."/>
            <person name="Kuncharoen N."/>
            <person name="Kudo T."/>
            <person name="Yuki M."/>
            <person name="Igarashi Y."/>
            <person name="Tanasupawat S."/>
        </authorList>
    </citation>
    <scope>NUCLEOTIDE SEQUENCE [LARGE SCALE GENOMIC DNA]</scope>
    <source>
        <strain evidence="8 9">JCM 14158</strain>
    </source>
</reference>
<dbReference type="InterPro" id="IPR011006">
    <property type="entry name" value="CheY-like_superfamily"/>
</dbReference>
<dbReference type="Pfam" id="PF00196">
    <property type="entry name" value="GerE"/>
    <property type="match status" value="1"/>
</dbReference>
<dbReference type="PANTHER" id="PTHR43214">
    <property type="entry name" value="TWO-COMPONENT RESPONSE REGULATOR"/>
    <property type="match status" value="1"/>
</dbReference>
<proteinExistence type="predicted"/>
<name>A0A5D0NG59_9ACTN</name>
<dbReference type="PANTHER" id="PTHR43214:SF24">
    <property type="entry name" value="TRANSCRIPTIONAL REGULATORY PROTEIN NARL-RELATED"/>
    <property type="match status" value="1"/>
</dbReference>
<dbReference type="SMART" id="SM00448">
    <property type="entry name" value="REC"/>
    <property type="match status" value="1"/>
</dbReference>
<feature type="domain" description="Response regulatory" evidence="7">
    <location>
        <begin position="12"/>
        <end position="125"/>
    </location>
</feature>
<evidence type="ECO:0000256" key="1">
    <source>
        <dbReference type="ARBA" id="ARBA00022553"/>
    </source>
</evidence>
<dbReference type="Proteomes" id="UP000323380">
    <property type="component" value="Unassembled WGS sequence"/>
</dbReference>
<dbReference type="GO" id="GO:0000160">
    <property type="term" value="P:phosphorelay signal transduction system"/>
    <property type="evidence" value="ECO:0007669"/>
    <property type="project" value="InterPro"/>
</dbReference>
<comment type="caution">
    <text evidence="8">The sequence shown here is derived from an EMBL/GenBank/DDBJ whole genome shotgun (WGS) entry which is preliminary data.</text>
</comment>
<dbReference type="InterPro" id="IPR058245">
    <property type="entry name" value="NreC/VraR/RcsB-like_REC"/>
</dbReference>
<feature type="domain" description="HTH luxR-type" evidence="6">
    <location>
        <begin position="159"/>
        <end position="224"/>
    </location>
</feature>
<evidence type="ECO:0000256" key="4">
    <source>
        <dbReference type="ARBA" id="ARBA00023163"/>
    </source>
</evidence>
<gene>
    <name evidence="8" type="ORF">FXF69_26170</name>
</gene>
<dbReference type="Gene3D" id="3.40.50.2300">
    <property type="match status" value="1"/>
</dbReference>
<keyword evidence="3" id="KW-0238">DNA-binding</keyword>
<evidence type="ECO:0000313" key="9">
    <source>
        <dbReference type="Proteomes" id="UP000323380"/>
    </source>
</evidence>
<dbReference type="AlphaFoldDB" id="A0A5D0NG59"/>
<dbReference type="InterPro" id="IPR039420">
    <property type="entry name" value="WalR-like"/>
</dbReference>
<dbReference type="Pfam" id="PF00072">
    <property type="entry name" value="Response_reg"/>
    <property type="match status" value="1"/>
</dbReference>
<dbReference type="EMBL" id="VSFG01000006">
    <property type="protein sequence ID" value="TYB43319.1"/>
    <property type="molecule type" value="Genomic_DNA"/>
</dbReference>
<dbReference type="InterPro" id="IPR001789">
    <property type="entry name" value="Sig_transdc_resp-reg_receiver"/>
</dbReference>
<keyword evidence="2" id="KW-0805">Transcription regulation</keyword>
<dbReference type="PROSITE" id="PS00622">
    <property type="entry name" value="HTH_LUXR_1"/>
    <property type="match status" value="1"/>
</dbReference>
<dbReference type="PROSITE" id="PS50043">
    <property type="entry name" value="HTH_LUXR_2"/>
    <property type="match status" value="1"/>
</dbReference>
<dbReference type="PROSITE" id="PS50110">
    <property type="entry name" value="RESPONSE_REGULATORY"/>
    <property type="match status" value="1"/>
</dbReference>
<accession>A0A5D0NG59</accession>
<evidence type="ECO:0000256" key="2">
    <source>
        <dbReference type="ARBA" id="ARBA00023015"/>
    </source>
</evidence>